<protein>
    <recommendedName>
        <fullName evidence="3">AMP-dependent synthetase/ligase domain-containing protein</fullName>
    </recommendedName>
</protein>
<sequence>MTEAQKNKFLESPESFFPKNLRIGTLLGNKSFIDSISLYTNILSESQYWPESRLEEIQLLRLRKLIRYAQDGSKFWSDYFSKYGFSLRALNSIKDLESLPVLSRNNLLELGKKIFISNKEGQTVFSRSSSGTTGILFRVLCDERYTIINRLAFHFRHPLLENISFSELFNRKPFVVLGRPGFRHICEKDFFSAFFPEIQPGDLDSADTRNKIYYSIEKAAPAFLVGFGSLITRFTEWVREDKKFLPLLAVRVTSEPISFTDKQMISDVLRVPVINLLSGNDVGVFAFECGNNPGYFHTNSEKIVLEVVNAEGISQGEKEGELIGTSFERTLNPVIRYNLNDFGKIISEKCSCGRTLPLFEFFGRRESNFILPSGKKIRMIHIYNSAMQAGLARVSKQLQIKQTQPNNIYLKIIPRTKVSEIDEVYIRLALTSLFNEEKVNIYIEYVDFISPGPGNKASMFIPILET</sequence>
<evidence type="ECO:0000313" key="1">
    <source>
        <dbReference type="EMBL" id="OGM27209.1"/>
    </source>
</evidence>
<reference evidence="1 2" key="1">
    <citation type="journal article" date="2016" name="Nat. Commun.">
        <title>Thousands of microbial genomes shed light on interconnected biogeochemical processes in an aquifer system.</title>
        <authorList>
            <person name="Anantharaman K."/>
            <person name="Brown C.T."/>
            <person name="Hug L.A."/>
            <person name="Sharon I."/>
            <person name="Castelle C.J."/>
            <person name="Probst A.J."/>
            <person name="Thomas B.C."/>
            <person name="Singh A."/>
            <person name="Wilkins M.J."/>
            <person name="Karaoz U."/>
            <person name="Brodie E.L."/>
            <person name="Williams K.H."/>
            <person name="Hubbard S.S."/>
            <person name="Banfield J.F."/>
        </authorList>
    </citation>
    <scope>NUCLEOTIDE SEQUENCE [LARGE SCALE GENOMIC DNA]</scope>
</reference>
<accession>A0A1F7YK06</accession>
<name>A0A1F7YK06_9BACT</name>
<dbReference type="PANTHER" id="PTHR36932">
    <property type="entry name" value="CAPSULAR POLYSACCHARIDE BIOSYNTHESIS PROTEIN"/>
    <property type="match status" value="1"/>
</dbReference>
<dbReference type="AlphaFoldDB" id="A0A1F7YK06"/>
<evidence type="ECO:0000313" key="2">
    <source>
        <dbReference type="Proteomes" id="UP000178851"/>
    </source>
</evidence>
<gene>
    <name evidence="1" type="ORF">A2627_01780</name>
</gene>
<evidence type="ECO:0008006" key="3">
    <source>
        <dbReference type="Google" id="ProtNLM"/>
    </source>
</evidence>
<dbReference type="PANTHER" id="PTHR36932:SF1">
    <property type="entry name" value="CAPSULAR POLYSACCHARIDE BIOSYNTHESIS PROTEIN"/>
    <property type="match status" value="1"/>
</dbReference>
<dbReference type="Gene3D" id="3.40.50.12780">
    <property type="entry name" value="N-terminal domain of ligase-like"/>
    <property type="match status" value="1"/>
</dbReference>
<dbReference type="InterPro" id="IPR053158">
    <property type="entry name" value="CapK_Type1_Caps_Biosynth"/>
</dbReference>
<proteinExistence type="predicted"/>
<dbReference type="InterPro" id="IPR042099">
    <property type="entry name" value="ANL_N_sf"/>
</dbReference>
<comment type="caution">
    <text evidence="1">The sequence shown here is derived from an EMBL/GenBank/DDBJ whole genome shotgun (WGS) entry which is preliminary data.</text>
</comment>
<dbReference type="Proteomes" id="UP000178851">
    <property type="component" value="Unassembled WGS sequence"/>
</dbReference>
<dbReference type="EMBL" id="MGGI01000006">
    <property type="protein sequence ID" value="OGM27209.1"/>
    <property type="molecule type" value="Genomic_DNA"/>
</dbReference>
<organism evidence="1 2">
    <name type="scientific">Candidatus Woesebacteria bacterium RIFCSPHIGHO2_01_FULL_39_28</name>
    <dbReference type="NCBI Taxonomy" id="1802496"/>
    <lineage>
        <taxon>Bacteria</taxon>
        <taxon>Candidatus Woeseibacteriota</taxon>
    </lineage>
</organism>